<feature type="non-terminal residue" evidence="1">
    <location>
        <position position="1"/>
    </location>
</feature>
<keyword evidence="2" id="KW-1185">Reference proteome</keyword>
<evidence type="ECO:0000313" key="1">
    <source>
        <dbReference type="EMBL" id="CAG8840590.1"/>
    </source>
</evidence>
<accession>A0A9N9PNQ3</accession>
<organism evidence="1 2">
    <name type="scientific">Cetraspora pellucida</name>
    <dbReference type="NCBI Taxonomy" id="1433469"/>
    <lineage>
        <taxon>Eukaryota</taxon>
        <taxon>Fungi</taxon>
        <taxon>Fungi incertae sedis</taxon>
        <taxon>Mucoromycota</taxon>
        <taxon>Glomeromycotina</taxon>
        <taxon>Glomeromycetes</taxon>
        <taxon>Diversisporales</taxon>
        <taxon>Gigasporaceae</taxon>
        <taxon>Cetraspora</taxon>
    </lineage>
</organism>
<sequence length="92" mass="10715">SMKAIEDELEEIDFESFCANITNINISVDMSQDYKLDIDEIDITSQVFKIEQKKDNDEIVNNQRQQTVVLNPQHNDFDINVLAINMSYENDN</sequence>
<dbReference type="Proteomes" id="UP000789759">
    <property type="component" value="Unassembled WGS sequence"/>
</dbReference>
<reference evidence="1" key="1">
    <citation type="submission" date="2021-06" db="EMBL/GenBank/DDBJ databases">
        <authorList>
            <person name="Kallberg Y."/>
            <person name="Tangrot J."/>
            <person name="Rosling A."/>
        </authorList>
    </citation>
    <scope>NUCLEOTIDE SEQUENCE</scope>
    <source>
        <strain evidence="1">FL966</strain>
    </source>
</reference>
<dbReference type="EMBL" id="CAJVQA010090573">
    <property type="protein sequence ID" value="CAG8840590.1"/>
    <property type="molecule type" value="Genomic_DNA"/>
</dbReference>
<protein>
    <submittedName>
        <fullName evidence="1">17510_t:CDS:1</fullName>
    </submittedName>
</protein>
<comment type="caution">
    <text evidence="1">The sequence shown here is derived from an EMBL/GenBank/DDBJ whole genome shotgun (WGS) entry which is preliminary data.</text>
</comment>
<gene>
    <name evidence="1" type="ORF">CPELLU_LOCUS22035</name>
</gene>
<proteinExistence type="predicted"/>
<dbReference type="AlphaFoldDB" id="A0A9N9PNQ3"/>
<name>A0A9N9PNQ3_9GLOM</name>
<evidence type="ECO:0000313" key="2">
    <source>
        <dbReference type="Proteomes" id="UP000789759"/>
    </source>
</evidence>
<dbReference type="OrthoDB" id="2344185at2759"/>